<dbReference type="PANTHER" id="PTHR33387">
    <property type="entry name" value="RMLC-LIKE JELLY ROLL FOLD PROTEIN"/>
    <property type="match status" value="1"/>
</dbReference>
<keyword evidence="3" id="KW-1185">Reference proteome</keyword>
<proteinExistence type="predicted"/>
<evidence type="ECO:0000313" key="3">
    <source>
        <dbReference type="Proteomes" id="UP001589536"/>
    </source>
</evidence>
<feature type="domain" description="DUF985" evidence="1">
    <location>
        <begin position="6"/>
        <end position="146"/>
    </location>
</feature>
<dbReference type="CDD" id="cd06121">
    <property type="entry name" value="cupin_YML079wp"/>
    <property type="match status" value="1"/>
</dbReference>
<dbReference type="Pfam" id="PF06172">
    <property type="entry name" value="Cupin_5"/>
    <property type="match status" value="1"/>
</dbReference>
<dbReference type="RefSeq" id="WP_345033245.1">
    <property type="nucleotide sequence ID" value="NZ_BAABED010000001.1"/>
</dbReference>
<dbReference type="InterPro" id="IPR009327">
    <property type="entry name" value="Cupin_DUF985"/>
</dbReference>
<accession>A0ABV5UW56</accession>
<dbReference type="InterPro" id="IPR039935">
    <property type="entry name" value="YML079W-like"/>
</dbReference>
<protein>
    <submittedName>
        <fullName evidence="2">Cupin domain-containing protein</fullName>
    </submittedName>
</protein>
<dbReference type="InterPro" id="IPR014710">
    <property type="entry name" value="RmlC-like_jellyroll"/>
</dbReference>
<dbReference type="InterPro" id="IPR011051">
    <property type="entry name" value="RmlC_Cupin_sf"/>
</dbReference>
<evidence type="ECO:0000259" key="1">
    <source>
        <dbReference type="Pfam" id="PF06172"/>
    </source>
</evidence>
<sequence length="175" mass="19095">MTESAEDWIKRLDMSPASVGGWFASALVSNEDITGSALPPRFDVDHPLYSSNWYLLQTGEILQLHTLKQDELWFFHLGTPLRLHVFSPDNGYSELGYSETLFGPNPEAGETLQGVAPHSTWFGAELAGPGFALVSCSLSPGYERSDSAKPTEKDIESLVSRFPGHAALILRLASG</sequence>
<name>A0ABV5UW56_9MICC</name>
<comment type="caution">
    <text evidence="2">The sequence shown here is derived from an EMBL/GenBank/DDBJ whole genome shotgun (WGS) entry which is preliminary data.</text>
</comment>
<evidence type="ECO:0000313" key="2">
    <source>
        <dbReference type="EMBL" id="MFB9716421.1"/>
    </source>
</evidence>
<dbReference type="PANTHER" id="PTHR33387:SF3">
    <property type="entry name" value="DUF985 DOMAIN-CONTAINING PROTEIN"/>
    <property type="match status" value="1"/>
</dbReference>
<dbReference type="Proteomes" id="UP001589536">
    <property type="component" value="Unassembled WGS sequence"/>
</dbReference>
<dbReference type="Gene3D" id="2.60.120.10">
    <property type="entry name" value="Jelly Rolls"/>
    <property type="match status" value="1"/>
</dbReference>
<organism evidence="2 3">
    <name type="scientific">Arthrobacter methylotrophus</name>
    <dbReference type="NCBI Taxonomy" id="121291"/>
    <lineage>
        <taxon>Bacteria</taxon>
        <taxon>Bacillati</taxon>
        <taxon>Actinomycetota</taxon>
        <taxon>Actinomycetes</taxon>
        <taxon>Micrococcales</taxon>
        <taxon>Micrococcaceae</taxon>
        <taxon>Arthrobacter</taxon>
    </lineage>
</organism>
<dbReference type="SUPFAM" id="SSF51182">
    <property type="entry name" value="RmlC-like cupins"/>
    <property type="match status" value="1"/>
</dbReference>
<gene>
    <name evidence="2" type="ORF">ACFFPI_20180</name>
</gene>
<reference evidence="2 3" key="1">
    <citation type="submission" date="2024-09" db="EMBL/GenBank/DDBJ databases">
        <authorList>
            <person name="Sun Q."/>
            <person name="Mori K."/>
        </authorList>
    </citation>
    <scope>NUCLEOTIDE SEQUENCE [LARGE SCALE GENOMIC DNA]</scope>
    <source>
        <strain evidence="2 3">JCM 13519</strain>
    </source>
</reference>
<dbReference type="EMBL" id="JBHMBH010000050">
    <property type="protein sequence ID" value="MFB9716421.1"/>
    <property type="molecule type" value="Genomic_DNA"/>
</dbReference>